<dbReference type="PROSITE" id="PS00375">
    <property type="entry name" value="UDPGT"/>
    <property type="match status" value="1"/>
</dbReference>
<keyword evidence="3 4" id="KW-0808">Transferase</keyword>
<dbReference type="FunCoup" id="A0A068V2U7">
    <property type="interactions" value="69"/>
</dbReference>
<dbReference type="OrthoDB" id="5835829at2759"/>
<dbReference type="SUPFAM" id="SSF53756">
    <property type="entry name" value="UDP-Glycosyltransferase/glycogen phosphorylase"/>
    <property type="match status" value="1"/>
</dbReference>
<dbReference type="GO" id="GO:0080044">
    <property type="term" value="F:quercetin 7-O-glucosyltransferase activity"/>
    <property type="evidence" value="ECO:0007669"/>
    <property type="project" value="TreeGrafter"/>
</dbReference>
<evidence type="ECO:0000256" key="4">
    <source>
        <dbReference type="RuleBase" id="RU003718"/>
    </source>
</evidence>
<name>A0A068V2U7_COFCA</name>
<dbReference type="Pfam" id="PF00201">
    <property type="entry name" value="UDPGT"/>
    <property type="match status" value="1"/>
</dbReference>
<dbReference type="Proteomes" id="UP000295252">
    <property type="component" value="Chromosome V"/>
</dbReference>
<dbReference type="InParanoid" id="A0A068V2U7"/>
<evidence type="ECO:0000256" key="3">
    <source>
        <dbReference type="ARBA" id="ARBA00022679"/>
    </source>
</evidence>
<dbReference type="GO" id="GO:0080043">
    <property type="term" value="F:quercetin 3-O-glucosyltransferase activity"/>
    <property type="evidence" value="ECO:0007669"/>
    <property type="project" value="TreeGrafter"/>
</dbReference>
<dbReference type="InterPro" id="IPR035595">
    <property type="entry name" value="UDP_glycos_trans_CS"/>
</dbReference>
<sequence>MAQPHILIVSYPAQGHINPSLQLANKLIKIGVEVTFATSHFALPVVPKASCKVSNDFHFAAISDGYPDGFKPQGLDVNHVNALKKYGPETLRNVIQASAETGRPVTCIVHTLTLTWAAEVAREYHIPWTLLWIQPATVLGITYYYFNGYEDEIRNCYEPSWSIQMPGVPLLTTLDLPSFMLPSSSSTQNVALLMVKEQMKMIDEEENPYVLVNTFDALEPHALKAIDKYNLIGIGPLIDFPFSEGSGDVMQEEEYYMGWLKSQPRSSVVYVAFGSLLTPSKHQMEEIARGLLECKRPFLWVIRARDDGEEEKLSCIKELEQKGLIVPWSSQLQVLKHPSLGCFVTHCGWNSTLETITLGVPVVAFPLWADQGTNAKLIQDVWKIGVRVVPNEDGLVESDEIKRCIELVMDGGENGLEFGGNAKKWKDLAGEAMVEGGLSDTNLKAFAFKDV</sequence>
<dbReference type="EMBL" id="HG739179">
    <property type="protein sequence ID" value="CDP15115.1"/>
    <property type="molecule type" value="Genomic_DNA"/>
</dbReference>
<dbReference type="PhylomeDB" id="A0A068V2U7"/>
<dbReference type="PANTHER" id="PTHR11926">
    <property type="entry name" value="GLUCOSYL/GLUCURONOSYL TRANSFERASES"/>
    <property type="match status" value="1"/>
</dbReference>
<dbReference type="EC" id="2.4.1.-" evidence="5"/>
<dbReference type="OMA" id="FDIYYNY"/>
<gene>
    <name evidence="6" type="ORF">GSCOC_T00042691001</name>
</gene>
<dbReference type="InterPro" id="IPR002213">
    <property type="entry name" value="UDP_glucos_trans"/>
</dbReference>
<reference evidence="7" key="1">
    <citation type="journal article" date="2014" name="Science">
        <title>The coffee genome provides insight into the convergent evolution of caffeine biosynthesis.</title>
        <authorList>
            <person name="Denoeud F."/>
            <person name="Carretero-Paulet L."/>
            <person name="Dereeper A."/>
            <person name="Droc G."/>
            <person name="Guyot R."/>
            <person name="Pietrella M."/>
            <person name="Zheng C."/>
            <person name="Alberti A."/>
            <person name="Anthony F."/>
            <person name="Aprea G."/>
            <person name="Aury J.M."/>
            <person name="Bento P."/>
            <person name="Bernard M."/>
            <person name="Bocs S."/>
            <person name="Campa C."/>
            <person name="Cenci A."/>
            <person name="Combes M.C."/>
            <person name="Crouzillat D."/>
            <person name="Da Silva C."/>
            <person name="Daddiego L."/>
            <person name="De Bellis F."/>
            <person name="Dussert S."/>
            <person name="Garsmeur O."/>
            <person name="Gayraud T."/>
            <person name="Guignon V."/>
            <person name="Jahn K."/>
            <person name="Jamilloux V."/>
            <person name="Joet T."/>
            <person name="Labadie K."/>
            <person name="Lan T."/>
            <person name="Leclercq J."/>
            <person name="Lepelley M."/>
            <person name="Leroy T."/>
            <person name="Li L.T."/>
            <person name="Librado P."/>
            <person name="Lopez L."/>
            <person name="Munoz A."/>
            <person name="Noel B."/>
            <person name="Pallavicini A."/>
            <person name="Perrotta G."/>
            <person name="Poncet V."/>
            <person name="Pot D."/>
            <person name="Priyono X."/>
            <person name="Rigoreau M."/>
            <person name="Rouard M."/>
            <person name="Rozas J."/>
            <person name="Tranchant-Dubreuil C."/>
            <person name="VanBuren R."/>
            <person name="Zhang Q."/>
            <person name="Andrade A.C."/>
            <person name="Argout X."/>
            <person name="Bertrand B."/>
            <person name="de Kochko A."/>
            <person name="Graziosi G."/>
            <person name="Henry R.J."/>
            <person name="Jayarama X."/>
            <person name="Ming R."/>
            <person name="Nagai C."/>
            <person name="Rounsley S."/>
            <person name="Sankoff D."/>
            <person name="Giuliano G."/>
            <person name="Albert V.A."/>
            <person name="Wincker P."/>
            <person name="Lashermes P."/>
        </authorList>
    </citation>
    <scope>NUCLEOTIDE SEQUENCE [LARGE SCALE GENOMIC DNA]</scope>
    <source>
        <strain evidence="7">cv. DH200-94</strain>
    </source>
</reference>
<keyword evidence="7" id="KW-1185">Reference proteome</keyword>
<protein>
    <recommendedName>
        <fullName evidence="5">Glycosyltransferase</fullName>
        <ecNumber evidence="5">2.4.1.-</ecNumber>
    </recommendedName>
</protein>
<evidence type="ECO:0000313" key="6">
    <source>
        <dbReference type="EMBL" id="CDP15115.1"/>
    </source>
</evidence>
<dbReference type="AlphaFoldDB" id="A0A068V2U7"/>
<accession>A0A068V2U7</accession>
<evidence type="ECO:0000313" key="7">
    <source>
        <dbReference type="Proteomes" id="UP000295252"/>
    </source>
</evidence>
<dbReference type="Gramene" id="CDP15115">
    <property type="protein sequence ID" value="CDP15115"/>
    <property type="gene ID" value="GSCOC_T00042691001"/>
</dbReference>
<keyword evidence="2 4" id="KW-0328">Glycosyltransferase</keyword>
<organism evidence="6 7">
    <name type="scientific">Coffea canephora</name>
    <name type="common">Robusta coffee</name>
    <dbReference type="NCBI Taxonomy" id="49390"/>
    <lineage>
        <taxon>Eukaryota</taxon>
        <taxon>Viridiplantae</taxon>
        <taxon>Streptophyta</taxon>
        <taxon>Embryophyta</taxon>
        <taxon>Tracheophyta</taxon>
        <taxon>Spermatophyta</taxon>
        <taxon>Magnoliopsida</taxon>
        <taxon>eudicotyledons</taxon>
        <taxon>Gunneridae</taxon>
        <taxon>Pentapetalae</taxon>
        <taxon>asterids</taxon>
        <taxon>lamiids</taxon>
        <taxon>Gentianales</taxon>
        <taxon>Rubiaceae</taxon>
        <taxon>Ixoroideae</taxon>
        <taxon>Gardenieae complex</taxon>
        <taxon>Bertiereae - Coffeeae clade</taxon>
        <taxon>Coffeeae</taxon>
        <taxon>Coffea</taxon>
    </lineage>
</organism>
<evidence type="ECO:0000256" key="1">
    <source>
        <dbReference type="ARBA" id="ARBA00009995"/>
    </source>
</evidence>
<evidence type="ECO:0000256" key="5">
    <source>
        <dbReference type="RuleBase" id="RU362057"/>
    </source>
</evidence>
<dbReference type="PANTHER" id="PTHR11926:SF870">
    <property type="entry name" value="UDP-GLYCOSYLTRANSFERASE 75B1"/>
    <property type="match status" value="1"/>
</dbReference>
<dbReference type="FunFam" id="3.40.50.2000:FF:000019">
    <property type="entry name" value="Glycosyltransferase"/>
    <property type="match status" value="1"/>
</dbReference>
<dbReference type="CDD" id="cd03784">
    <property type="entry name" value="GT1_Gtf-like"/>
    <property type="match status" value="1"/>
</dbReference>
<dbReference type="Gene3D" id="3.40.50.2000">
    <property type="entry name" value="Glycogen Phosphorylase B"/>
    <property type="match status" value="2"/>
</dbReference>
<proteinExistence type="inferred from homology"/>
<comment type="similarity">
    <text evidence="1 4">Belongs to the UDP-glycosyltransferase family.</text>
</comment>
<evidence type="ECO:0000256" key="2">
    <source>
        <dbReference type="ARBA" id="ARBA00022676"/>
    </source>
</evidence>